<gene>
    <name evidence="5" type="ORF">LTRI10_LOCUS1765</name>
</gene>
<reference evidence="5 6" key="1">
    <citation type="submission" date="2024-04" db="EMBL/GenBank/DDBJ databases">
        <authorList>
            <person name="Fracassetti M."/>
        </authorList>
    </citation>
    <scope>NUCLEOTIDE SEQUENCE [LARGE SCALE GENOMIC DNA]</scope>
</reference>
<dbReference type="InterPro" id="IPR036388">
    <property type="entry name" value="WH-like_DNA-bd_sf"/>
</dbReference>
<dbReference type="SUPFAM" id="SSF52058">
    <property type="entry name" value="L domain-like"/>
    <property type="match status" value="1"/>
</dbReference>
<keyword evidence="1" id="KW-0677">Repeat</keyword>
<feature type="domain" description="Disease resistance protein winged helix" evidence="3">
    <location>
        <begin position="102"/>
        <end position="175"/>
    </location>
</feature>
<keyword evidence="6" id="KW-1185">Reference proteome</keyword>
<dbReference type="InterPro" id="IPR056789">
    <property type="entry name" value="LRR_R13L1-DRL21"/>
</dbReference>
<protein>
    <recommendedName>
        <fullName evidence="7">NB-ARC domain-containing protein</fullName>
    </recommendedName>
</protein>
<evidence type="ECO:0000256" key="1">
    <source>
        <dbReference type="ARBA" id="ARBA00022737"/>
    </source>
</evidence>
<dbReference type="InterPro" id="IPR058922">
    <property type="entry name" value="WHD_DRP"/>
</dbReference>
<sequence length="541" mass="62101">MPKDVCKAIFTQIAFYGWTLEDQEEVEDIIEEVVEKCHGSPLAAKVLGGILQSKKARKEWTRLLKSELWQLEEARQDVFGPLALSYYDLPPAIRQCFQFCSVFPKDFEIEKDELIKLWMSQGFLRATRNQDIEGIGEHYFQILGMRSFFQDFEKRDVWVGEKTYCKMHDLVHDFARLISGNESICMTNREVENHAPSTNHLRSFIASSVDASKPDVFDHLRGIRLLVLKDVHLKAVSSTINQLIHLRHLDLSYNDILIELPEEICELYNLETLLLNLNTRLKKLPSGMGNKLVNLKHLENDEVPACLPKQIGRLAASLKTLTQFNIVHEDERGSTNVWALEGMNQLQGSLYVKGLNKVTDCGEVKRAQFARKESLAHLWLDFASSMTEQVAASHREERVLEAVRPSSTSLERLDVIYYSGVTINPSWLLSLSNLTSLSFIGCLRVERLPPLGALPSLQQLNLTRMFEVNKVGAEFLGTSDINNNVAFPKLRLLHFEHLRNWEEWELAEEMSLTTVIMPRLRCLEVFHCRKLQKLPDLLLQK</sequence>
<dbReference type="InterPro" id="IPR042197">
    <property type="entry name" value="Apaf_helical"/>
</dbReference>
<evidence type="ECO:0000313" key="5">
    <source>
        <dbReference type="EMBL" id="CAL1353901.1"/>
    </source>
</evidence>
<evidence type="ECO:0000259" key="4">
    <source>
        <dbReference type="Pfam" id="PF25019"/>
    </source>
</evidence>
<dbReference type="InterPro" id="IPR044974">
    <property type="entry name" value="Disease_R_plants"/>
</dbReference>
<dbReference type="Pfam" id="PF23559">
    <property type="entry name" value="WHD_DRP"/>
    <property type="match status" value="1"/>
</dbReference>
<evidence type="ECO:0000313" key="6">
    <source>
        <dbReference type="Proteomes" id="UP001497516"/>
    </source>
</evidence>
<keyword evidence="2" id="KW-0611">Plant defense</keyword>
<dbReference type="PANTHER" id="PTHR23155">
    <property type="entry name" value="DISEASE RESISTANCE PROTEIN RP"/>
    <property type="match status" value="1"/>
</dbReference>
<dbReference type="EMBL" id="OZ034813">
    <property type="protein sequence ID" value="CAL1353901.1"/>
    <property type="molecule type" value="Genomic_DNA"/>
</dbReference>
<organism evidence="5 6">
    <name type="scientific">Linum trigynum</name>
    <dbReference type="NCBI Taxonomy" id="586398"/>
    <lineage>
        <taxon>Eukaryota</taxon>
        <taxon>Viridiplantae</taxon>
        <taxon>Streptophyta</taxon>
        <taxon>Embryophyta</taxon>
        <taxon>Tracheophyta</taxon>
        <taxon>Spermatophyta</taxon>
        <taxon>Magnoliopsida</taxon>
        <taxon>eudicotyledons</taxon>
        <taxon>Gunneridae</taxon>
        <taxon>Pentapetalae</taxon>
        <taxon>rosids</taxon>
        <taxon>fabids</taxon>
        <taxon>Malpighiales</taxon>
        <taxon>Linaceae</taxon>
        <taxon>Linum</taxon>
    </lineage>
</organism>
<dbReference type="AlphaFoldDB" id="A0AAV2CDE9"/>
<evidence type="ECO:0008006" key="7">
    <source>
        <dbReference type="Google" id="ProtNLM"/>
    </source>
</evidence>
<dbReference type="InterPro" id="IPR027417">
    <property type="entry name" value="P-loop_NTPase"/>
</dbReference>
<dbReference type="GO" id="GO:0098542">
    <property type="term" value="P:defense response to other organism"/>
    <property type="evidence" value="ECO:0007669"/>
    <property type="project" value="TreeGrafter"/>
</dbReference>
<dbReference type="Gene3D" id="3.80.10.10">
    <property type="entry name" value="Ribonuclease Inhibitor"/>
    <property type="match status" value="1"/>
</dbReference>
<name>A0AAV2CDE9_9ROSI</name>
<evidence type="ECO:0000259" key="3">
    <source>
        <dbReference type="Pfam" id="PF23559"/>
    </source>
</evidence>
<dbReference type="Pfam" id="PF25019">
    <property type="entry name" value="LRR_R13L1-DRL21"/>
    <property type="match status" value="1"/>
</dbReference>
<dbReference type="PANTHER" id="PTHR23155:SF1205">
    <property type="entry name" value="DISEASE RESISTANCE PROTEIN RPM1"/>
    <property type="match status" value="1"/>
</dbReference>
<dbReference type="Gene3D" id="1.10.10.10">
    <property type="entry name" value="Winged helix-like DNA-binding domain superfamily/Winged helix DNA-binding domain"/>
    <property type="match status" value="1"/>
</dbReference>
<dbReference type="Gene3D" id="1.10.8.430">
    <property type="entry name" value="Helical domain of apoptotic protease-activating factors"/>
    <property type="match status" value="1"/>
</dbReference>
<feature type="domain" description="R13L1/DRL21-like LRR repeat region" evidence="4">
    <location>
        <begin position="339"/>
        <end position="465"/>
    </location>
</feature>
<dbReference type="SUPFAM" id="SSF52540">
    <property type="entry name" value="P-loop containing nucleoside triphosphate hydrolases"/>
    <property type="match status" value="1"/>
</dbReference>
<accession>A0AAV2CDE9</accession>
<dbReference type="FunFam" id="1.10.10.10:FF:000322">
    <property type="entry name" value="Probable disease resistance protein At1g63360"/>
    <property type="match status" value="1"/>
</dbReference>
<proteinExistence type="predicted"/>
<evidence type="ECO:0000256" key="2">
    <source>
        <dbReference type="ARBA" id="ARBA00022821"/>
    </source>
</evidence>
<dbReference type="InterPro" id="IPR032675">
    <property type="entry name" value="LRR_dom_sf"/>
</dbReference>
<dbReference type="GO" id="GO:0043531">
    <property type="term" value="F:ADP binding"/>
    <property type="evidence" value="ECO:0007669"/>
    <property type="project" value="InterPro"/>
</dbReference>
<dbReference type="Proteomes" id="UP001497516">
    <property type="component" value="Chromosome 1"/>
</dbReference>